<dbReference type="Gene3D" id="1.10.260.40">
    <property type="entry name" value="lambda repressor-like DNA-binding domains"/>
    <property type="match status" value="1"/>
</dbReference>
<organism evidence="2 3">
    <name type="scientific">Nitrospirillum amazonense</name>
    <dbReference type="NCBI Taxonomy" id="28077"/>
    <lineage>
        <taxon>Bacteria</taxon>
        <taxon>Pseudomonadati</taxon>
        <taxon>Pseudomonadota</taxon>
        <taxon>Alphaproteobacteria</taxon>
        <taxon>Rhodospirillales</taxon>
        <taxon>Azospirillaceae</taxon>
        <taxon>Nitrospirillum</taxon>
    </lineage>
</organism>
<sequence>MMNADLVAFKQELAVLLPGTTVSFDAPHEATGSWWIDIARDPYAATVLWRPGFGFGLFSSPNEGYGEKPDERYAEPQMAARRVAQLALGNETPTPLWLRDVRALLGVAQVTLAEELHVNQAAISRLEARDDIKLSTLLAYIEALGGQVEMRVRFKDFEAGIAKPVARLEES</sequence>
<dbReference type="CDD" id="cd00093">
    <property type="entry name" value="HTH_XRE"/>
    <property type="match status" value="1"/>
</dbReference>
<protein>
    <submittedName>
        <fullName evidence="2">Helix-turn-helix protein</fullName>
    </submittedName>
</protein>
<evidence type="ECO:0000259" key="1">
    <source>
        <dbReference type="PROSITE" id="PS50943"/>
    </source>
</evidence>
<dbReference type="EMBL" id="VITN01000023">
    <property type="protein sequence ID" value="TWB12841.1"/>
    <property type="molecule type" value="Genomic_DNA"/>
</dbReference>
<proteinExistence type="predicted"/>
<dbReference type="SMART" id="SM00530">
    <property type="entry name" value="HTH_XRE"/>
    <property type="match status" value="1"/>
</dbReference>
<comment type="caution">
    <text evidence="2">The sequence shown here is derived from an EMBL/GenBank/DDBJ whole genome shotgun (WGS) entry which is preliminary data.</text>
</comment>
<dbReference type="SUPFAM" id="SSF47413">
    <property type="entry name" value="lambda repressor-like DNA-binding domains"/>
    <property type="match status" value="1"/>
</dbReference>
<dbReference type="OrthoDB" id="8453032at2"/>
<dbReference type="InterPro" id="IPR010982">
    <property type="entry name" value="Lambda_DNA-bd_dom_sf"/>
</dbReference>
<dbReference type="AlphaFoldDB" id="A0A560ETY8"/>
<dbReference type="InterPro" id="IPR001387">
    <property type="entry name" value="Cro/C1-type_HTH"/>
</dbReference>
<evidence type="ECO:0000313" key="3">
    <source>
        <dbReference type="Proteomes" id="UP000319859"/>
    </source>
</evidence>
<gene>
    <name evidence="2" type="ORF">FBZ89_12354</name>
</gene>
<dbReference type="GO" id="GO:0003677">
    <property type="term" value="F:DNA binding"/>
    <property type="evidence" value="ECO:0007669"/>
    <property type="project" value="InterPro"/>
</dbReference>
<accession>A0A560ETY8</accession>
<reference evidence="2 3" key="1">
    <citation type="submission" date="2019-06" db="EMBL/GenBank/DDBJ databases">
        <title>Genomic Encyclopedia of Type Strains, Phase IV (KMG-V): Genome sequencing to study the core and pangenomes of soil and plant-associated prokaryotes.</title>
        <authorList>
            <person name="Whitman W."/>
        </authorList>
    </citation>
    <scope>NUCLEOTIDE SEQUENCE [LARGE SCALE GENOMIC DNA]</scope>
    <source>
        <strain evidence="2 3">BR 11880</strain>
    </source>
</reference>
<dbReference type="Pfam" id="PF01381">
    <property type="entry name" value="HTH_3"/>
    <property type="match status" value="1"/>
</dbReference>
<dbReference type="PROSITE" id="PS50943">
    <property type="entry name" value="HTH_CROC1"/>
    <property type="match status" value="1"/>
</dbReference>
<dbReference type="Proteomes" id="UP000319859">
    <property type="component" value="Unassembled WGS sequence"/>
</dbReference>
<dbReference type="RefSeq" id="WP_145753314.1">
    <property type="nucleotide sequence ID" value="NZ_VITN01000023.1"/>
</dbReference>
<feature type="domain" description="HTH cro/C1-type" evidence="1">
    <location>
        <begin position="98"/>
        <end position="151"/>
    </location>
</feature>
<evidence type="ECO:0000313" key="2">
    <source>
        <dbReference type="EMBL" id="TWB12841.1"/>
    </source>
</evidence>
<name>A0A560ETY8_9PROT</name>